<evidence type="ECO:0000313" key="2">
    <source>
        <dbReference type="Proteomes" id="UP000722791"/>
    </source>
</evidence>
<accession>A0A8J4FGT4</accession>
<dbReference type="Proteomes" id="UP000722791">
    <property type="component" value="Unassembled WGS sequence"/>
</dbReference>
<reference evidence="1" key="1">
    <citation type="journal article" date="2021" name="Proc. Natl. Acad. Sci. U.S.A.">
        <title>Three genomes in the algal genus Volvox reveal the fate of a haploid sex-determining region after a transition to homothallism.</title>
        <authorList>
            <person name="Yamamoto K."/>
            <person name="Hamaji T."/>
            <person name="Kawai-Toyooka H."/>
            <person name="Matsuzaki R."/>
            <person name="Takahashi F."/>
            <person name="Nishimura Y."/>
            <person name="Kawachi M."/>
            <person name="Noguchi H."/>
            <person name="Minakuchi Y."/>
            <person name="Umen J.G."/>
            <person name="Toyoda A."/>
            <person name="Nozaki H."/>
        </authorList>
    </citation>
    <scope>NUCLEOTIDE SEQUENCE</scope>
    <source>
        <strain evidence="1">NIES-3785</strain>
    </source>
</reference>
<dbReference type="PANTHER" id="PTHR34407:SF1">
    <property type="entry name" value="SGNH HYDROLASE-TYPE ESTERASE DOMAIN-CONTAINING PROTEIN"/>
    <property type="match status" value="1"/>
</dbReference>
<dbReference type="InterPro" id="IPR036514">
    <property type="entry name" value="SGNH_hydro_sf"/>
</dbReference>
<dbReference type="CDD" id="cd00229">
    <property type="entry name" value="SGNH_hydrolase"/>
    <property type="match status" value="1"/>
</dbReference>
<organism evidence="1 2">
    <name type="scientific">Volvox reticuliferus</name>
    <dbReference type="NCBI Taxonomy" id="1737510"/>
    <lineage>
        <taxon>Eukaryota</taxon>
        <taxon>Viridiplantae</taxon>
        <taxon>Chlorophyta</taxon>
        <taxon>core chlorophytes</taxon>
        <taxon>Chlorophyceae</taxon>
        <taxon>CS clade</taxon>
        <taxon>Chlamydomonadales</taxon>
        <taxon>Volvocaceae</taxon>
        <taxon>Volvox</taxon>
    </lineage>
</organism>
<sequence>MIGLIAFQLFCILVGLSTAGAHTGPITQNLTETEIEYANMYWSYDATERIMPTVQGPLVVDGCPKLGYRFLLPSAERMAGITYVGHASRLRMVLERARNGETLRVGSLGGSITSGHGVGGGEFAYSQHFMDWLNAAMPPRRRPPNADGNDATASEAALRAGQVHQGDGGWGGGGGGSVDGHGLVRRQQRALLKSKVAKHKFLNGAVPGTQSGYTSSCLTHHLIPGADLVFVEFAVNDSPTNNWAAEGSPRRPLERLFRKVLNLPSQPAVVLVNMFATGPSQGSYWNTAERDFMEFATYYSLPAVSLKAAVLPASSAAVGGAEAVSLGAIFNGGLNHPGRGGHVVIAELLITLCLDLLQLNTIRMAAATGATNTRGEGCSSASVAATDSDGSGGPMTMEELAAVAARPLPQPIFPGNYGATQATCYIGNQLQDLVQPPVEGWEWTDEGRDKWGYVATEPGKTLRLKVNTQVGPGSSDGASSPPIILQISYLQSYRIMSTAELRCESGCTCKAVILDAYDSRPVSIAITTDIKLTQHPECLMQLTTEKPTNAALAAARSVNISAISGFNSGWDGSKPTGGFAYKFKLIGIVVGEDPGATEGTVSFVRGNTADISKRVQALRGASGGTHSSSSKQQ</sequence>
<name>A0A8J4FGT4_9CHLO</name>
<dbReference type="EMBL" id="BNCQ01000007">
    <property type="protein sequence ID" value="GIM00009.1"/>
    <property type="molecule type" value="Genomic_DNA"/>
</dbReference>
<dbReference type="SUPFAM" id="SSF52266">
    <property type="entry name" value="SGNH hydrolase"/>
    <property type="match status" value="1"/>
</dbReference>
<dbReference type="AlphaFoldDB" id="A0A8J4FGT4"/>
<dbReference type="Gene3D" id="3.40.50.1110">
    <property type="entry name" value="SGNH hydrolase"/>
    <property type="match status" value="1"/>
</dbReference>
<comment type="caution">
    <text evidence="1">The sequence shown here is derived from an EMBL/GenBank/DDBJ whole genome shotgun (WGS) entry which is preliminary data.</text>
</comment>
<protein>
    <submittedName>
        <fullName evidence="1">Uncharacterized protein</fullName>
    </submittedName>
</protein>
<dbReference type="OrthoDB" id="533717at2759"/>
<gene>
    <name evidence="1" type="ORF">Vretimale_5073</name>
</gene>
<proteinExistence type="predicted"/>
<dbReference type="PANTHER" id="PTHR34407">
    <property type="entry name" value="EXPRESSED PROTEIN"/>
    <property type="match status" value="1"/>
</dbReference>
<evidence type="ECO:0000313" key="1">
    <source>
        <dbReference type="EMBL" id="GIM00009.1"/>
    </source>
</evidence>